<sequence>MPTTRGAAVAAATAPSLQNDSARRKQTQYMGQSSTSTVYAAELKGLVLALRLMLDTHTAGTTTRKLSIGSQPSNGKCGSDVSRHMSRSARERRSRLIGALTIEPESRAVPEPPMAVPRVSLAEPEPKPEPAIVTATTPAESTGVQQSTLMKEPATYDPTSQYLFRDVLRSTLTDPSESVVEESWSSQFAVPLEMLNQASGVSVGCSISGMNSSTENKPGWSHGGSVMACLAPHGRVVRASAEDNGRTGANTTVLPFSEVSRRLGKIIRQTTQREMR</sequence>
<evidence type="ECO:0000313" key="2">
    <source>
        <dbReference type="EMBL" id="EGC49915.1"/>
    </source>
</evidence>
<feature type="compositionally biased region" description="Polar residues" evidence="1">
    <location>
        <begin position="63"/>
        <end position="76"/>
    </location>
</feature>
<name>F0UVI8_AJEC8</name>
<protein>
    <submittedName>
        <fullName evidence="2">Uncharacterized protein</fullName>
    </submittedName>
</protein>
<feature type="region of interest" description="Disordered" evidence="1">
    <location>
        <begin position="63"/>
        <end position="91"/>
    </location>
</feature>
<evidence type="ECO:0000256" key="1">
    <source>
        <dbReference type="SAM" id="MobiDB-lite"/>
    </source>
</evidence>
<organism evidence="3">
    <name type="scientific">Ajellomyces capsulatus (strain H88)</name>
    <name type="common">Darling's disease fungus</name>
    <name type="synonym">Histoplasma capsulatum</name>
    <dbReference type="NCBI Taxonomy" id="544711"/>
    <lineage>
        <taxon>Eukaryota</taxon>
        <taxon>Fungi</taxon>
        <taxon>Dikarya</taxon>
        <taxon>Ascomycota</taxon>
        <taxon>Pezizomycotina</taxon>
        <taxon>Eurotiomycetes</taxon>
        <taxon>Eurotiomycetidae</taxon>
        <taxon>Onygenales</taxon>
        <taxon>Ajellomycetaceae</taxon>
        <taxon>Histoplasma</taxon>
    </lineage>
</organism>
<dbReference type="VEuPathDB" id="FungiDB:I7I53_06059"/>
<dbReference type="AlphaFoldDB" id="F0UVI8"/>
<dbReference type="OMA" id="MKEPATY"/>
<dbReference type="HOGENOM" id="CLU_087971_0_0_1"/>
<dbReference type="OrthoDB" id="3794554at2759"/>
<reference evidence="3" key="1">
    <citation type="submission" date="2008-07" db="EMBL/GenBank/DDBJ databases">
        <title>Annotation of Ajellomyces capsulatus strain H88.</title>
        <authorList>
            <person name="Champion M."/>
            <person name="Cuomo C."/>
            <person name="Ma L.-J."/>
            <person name="Henn M.R."/>
            <person name="Sil A."/>
            <person name="Goldman B."/>
            <person name="Young S.K."/>
            <person name="Kodira C.D."/>
            <person name="Zeng Q."/>
            <person name="Koehrsen M."/>
            <person name="Alvarado L."/>
            <person name="Berlin A."/>
            <person name="Borenstein D."/>
            <person name="Chen Z."/>
            <person name="Engels R."/>
            <person name="Freedman E."/>
            <person name="Gellesch M."/>
            <person name="Goldberg J."/>
            <person name="Griggs A."/>
            <person name="Gujja S."/>
            <person name="Heiman D."/>
            <person name="Hepburn T."/>
            <person name="Howarth C."/>
            <person name="Jen D."/>
            <person name="Larson L."/>
            <person name="Lewis B."/>
            <person name="Mehta T."/>
            <person name="Park D."/>
            <person name="Pearson M."/>
            <person name="Roberts A."/>
            <person name="Saif S."/>
            <person name="Shea T."/>
            <person name="Shenoy N."/>
            <person name="Sisk P."/>
            <person name="Stolte C."/>
            <person name="Sykes S."/>
            <person name="Walk T."/>
            <person name="White J."/>
            <person name="Yandava C."/>
            <person name="Klein B."/>
            <person name="McEwen J.G."/>
            <person name="Puccia R."/>
            <person name="Goldman G.H."/>
            <person name="Felipe M.S."/>
            <person name="Nino-Vega G."/>
            <person name="San-Blas G."/>
            <person name="Taylor J."/>
            <person name="Mendoza L."/>
            <person name="Galagan J."/>
            <person name="Nusbaum C."/>
            <person name="Birren B."/>
        </authorList>
    </citation>
    <scope>NUCLEOTIDE SEQUENCE [LARGE SCALE GENOMIC DNA]</scope>
    <source>
        <strain evidence="3">H88</strain>
    </source>
</reference>
<evidence type="ECO:0000313" key="3">
    <source>
        <dbReference type="Proteomes" id="UP000008142"/>
    </source>
</evidence>
<dbReference type="STRING" id="544711.F0UVI8"/>
<gene>
    <name evidence="2" type="ORF">HCEG_09130</name>
</gene>
<dbReference type="EMBL" id="DS990644">
    <property type="protein sequence ID" value="EGC49915.1"/>
    <property type="molecule type" value="Genomic_DNA"/>
</dbReference>
<feature type="region of interest" description="Disordered" evidence="1">
    <location>
        <begin position="1"/>
        <end position="24"/>
    </location>
</feature>
<proteinExistence type="predicted"/>
<dbReference type="Proteomes" id="UP000008142">
    <property type="component" value="Unassembled WGS sequence"/>
</dbReference>
<accession>F0UVI8</accession>